<dbReference type="NCBIfam" id="TIGR01144">
    <property type="entry name" value="ATP_synt_b"/>
    <property type="match status" value="1"/>
</dbReference>
<name>A0ABS4KQT5_9CLOT</name>
<evidence type="ECO:0000256" key="8">
    <source>
        <dbReference type="ARBA" id="ARBA00023065"/>
    </source>
</evidence>
<dbReference type="Proteomes" id="UP001519307">
    <property type="component" value="Unassembled WGS sequence"/>
</dbReference>
<accession>A0ABS4KQT5</accession>
<keyword evidence="6 13" id="KW-0375">Hydrogen ion transport</keyword>
<comment type="function">
    <text evidence="13">Component of the F(0) channel, it forms part of the peripheral stalk, linking F(1) to F(0).</text>
</comment>
<keyword evidence="5 13" id="KW-0812">Transmembrane</keyword>
<dbReference type="PANTHER" id="PTHR33445:SF1">
    <property type="entry name" value="ATP SYNTHASE SUBUNIT B"/>
    <property type="match status" value="1"/>
</dbReference>
<evidence type="ECO:0000256" key="4">
    <source>
        <dbReference type="ARBA" id="ARBA00022547"/>
    </source>
</evidence>
<evidence type="ECO:0000256" key="9">
    <source>
        <dbReference type="ARBA" id="ARBA00023136"/>
    </source>
</evidence>
<keyword evidence="10 13" id="KW-0066">ATP synthesis</keyword>
<comment type="similarity">
    <text evidence="1 13 14">Belongs to the ATPase B chain family.</text>
</comment>
<comment type="function">
    <text evidence="11 13">F(1)F(0) ATP synthase produces ATP from ADP in the presence of a proton or sodium gradient. F-type ATPases consist of two structural domains, F(1) containing the extramembraneous catalytic core and F(0) containing the membrane proton channel, linked together by a central stalk and a peripheral stalk. During catalysis, ATP synthesis in the catalytic domain of F(1) is coupled via a rotary mechanism of the central stalk subunits to proton translocation.</text>
</comment>
<feature type="transmembrane region" description="Helical" evidence="13">
    <location>
        <begin position="6"/>
        <end position="27"/>
    </location>
</feature>
<keyword evidence="2 13" id="KW-0813">Transport</keyword>
<keyword evidence="7 13" id="KW-1133">Transmembrane helix</keyword>
<evidence type="ECO:0000256" key="3">
    <source>
        <dbReference type="ARBA" id="ARBA00022475"/>
    </source>
</evidence>
<comment type="caution">
    <text evidence="15">The sequence shown here is derived from an EMBL/GenBank/DDBJ whole genome shotgun (WGS) entry which is preliminary data.</text>
</comment>
<dbReference type="Pfam" id="PF00430">
    <property type="entry name" value="ATP-synt_B"/>
    <property type="match status" value="1"/>
</dbReference>
<dbReference type="InterPro" id="IPR005864">
    <property type="entry name" value="ATP_synth_F0_bsu_bac"/>
</dbReference>
<organism evidence="15 16">
    <name type="scientific">Clostridium algifaecis</name>
    <dbReference type="NCBI Taxonomy" id="1472040"/>
    <lineage>
        <taxon>Bacteria</taxon>
        <taxon>Bacillati</taxon>
        <taxon>Bacillota</taxon>
        <taxon>Clostridia</taxon>
        <taxon>Eubacteriales</taxon>
        <taxon>Clostridiaceae</taxon>
        <taxon>Clostridium</taxon>
    </lineage>
</organism>
<dbReference type="HAMAP" id="MF_01398">
    <property type="entry name" value="ATP_synth_b_bprime"/>
    <property type="match status" value="1"/>
</dbReference>
<evidence type="ECO:0000256" key="11">
    <source>
        <dbReference type="ARBA" id="ARBA00025198"/>
    </source>
</evidence>
<evidence type="ECO:0000256" key="7">
    <source>
        <dbReference type="ARBA" id="ARBA00022989"/>
    </source>
</evidence>
<dbReference type="NCBIfam" id="NF009992">
    <property type="entry name" value="PRK13461.1"/>
    <property type="match status" value="1"/>
</dbReference>
<keyword evidence="8 13" id="KW-0406">Ion transport</keyword>
<dbReference type="CDD" id="cd06503">
    <property type="entry name" value="ATP-synt_Fo_b"/>
    <property type="match status" value="1"/>
</dbReference>
<evidence type="ECO:0000313" key="16">
    <source>
        <dbReference type="Proteomes" id="UP001519307"/>
    </source>
</evidence>
<reference evidence="15 16" key="1">
    <citation type="submission" date="2021-03" db="EMBL/GenBank/DDBJ databases">
        <title>Genomic Encyclopedia of Type Strains, Phase IV (KMG-IV): sequencing the most valuable type-strain genomes for metagenomic binning, comparative biology and taxonomic classification.</title>
        <authorList>
            <person name="Goeker M."/>
        </authorList>
    </citation>
    <scope>NUCLEOTIDE SEQUENCE [LARGE SCALE GENOMIC DNA]</scope>
    <source>
        <strain evidence="15 16">DSM 28783</strain>
    </source>
</reference>
<evidence type="ECO:0000256" key="12">
    <source>
        <dbReference type="ARBA" id="ARBA00037847"/>
    </source>
</evidence>
<evidence type="ECO:0000256" key="6">
    <source>
        <dbReference type="ARBA" id="ARBA00022781"/>
    </source>
</evidence>
<keyword evidence="3 13" id="KW-1003">Cell membrane</keyword>
<comment type="subunit">
    <text evidence="13">F-type ATPases have 2 components, F(1) - the catalytic core - and F(0) - the membrane proton channel. F(1) has five subunits: alpha(3), beta(3), gamma(1), delta(1), epsilon(1). F(0) has three main subunits: a(1), b(2) and c(10-14). The alpha and beta chains form an alternating ring which encloses part of the gamma chain. F(1) is attached to F(0) by a central stalk formed by the gamma and epsilon chains, while a peripheral stalk is formed by the delta and b chains.</text>
</comment>
<dbReference type="InterPro" id="IPR028987">
    <property type="entry name" value="ATP_synth_B-like_membr_sf"/>
</dbReference>
<evidence type="ECO:0000313" key="15">
    <source>
        <dbReference type="EMBL" id="MBP2032389.1"/>
    </source>
</evidence>
<dbReference type="PANTHER" id="PTHR33445">
    <property type="entry name" value="ATP SYNTHASE SUBUNIT B', CHLOROPLASTIC"/>
    <property type="match status" value="1"/>
</dbReference>
<evidence type="ECO:0000256" key="10">
    <source>
        <dbReference type="ARBA" id="ARBA00023310"/>
    </source>
</evidence>
<keyword evidence="4 13" id="KW-0138">CF(0)</keyword>
<comment type="subcellular location">
    <subcellularLocation>
        <location evidence="13">Cell membrane</location>
        <topology evidence="13">Single-pass membrane protein</topology>
    </subcellularLocation>
    <subcellularLocation>
        <location evidence="12">Endomembrane system</location>
        <topology evidence="12">Single-pass membrane protein</topology>
    </subcellularLocation>
</comment>
<evidence type="ECO:0000256" key="14">
    <source>
        <dbReference type="RuleBase" id="RU003848"/>
    </source>
</evidence>
<evidence type="ECO:0000256" key="13">
    <source>
        <dbReference type="HAMAP-Rule" id="MF_01398"/>
    </source>
</evidence>
<dbReference type="EMBL" id="JAGGLM010000004">
    <property type="protein sequence ID" value="MBP2032389.1"/>
    <property type="molecule type" value="Genomic_DNA"/>
</dbReference>
<evidence type="ECO:0000256" key="5">
    <source>
        <dbReference type="ARBA" id="ARBA00022692"/>
    </source>
</evidence>
<sequence>MQIDWSTVIITIVNFVVLYFILKHFFFKPVNNTIVKRQDEINLKIKDADENEKKSKQMLSQHQELLKNSKQEGKSIVEEYKNKAEKVSEDVIKDAKNEAQLILDRAKIEANREKEKAQADIKNQVVDLALLVSSKALDGSIDEKQHRKLIDDFIAKVGI</sequence>
<dbReference type="InterPro" id="IPR050059">
    <property type="entry name" value="ATP_synthase_B_chain"/>
</dbReference>
<evidence type="ECO:0000256" key="1">
    <source>
        <dbReference type="ARBA" id="ARBA00005513"/>
    </source>
</evidence>
<protein>
    <recommendedName>
        <fullName evidence="13">ATP synthase subunit b</fullName>
    </recommendedName>
    <alternativeName>
        <fullName evidence="13">ATP synthase F(0) sector subunit b</fullName>
    </alternativeName>
    <alternativeName>
        <fullName evidence="13">ATPase subunit I</fullName>
    </alternativeName>
    <alternativeName>
        <fullName evidence="13">F-type ATPase subunit b</fullName>
        <shortName evidence="13">F-ATPase subunit b</shortName>
    </alternativeName>
</protein>
<dbReference type="InterPro" id="IPR002146">
    <property type="entry name" value="ATP_synth_b/b'su_bac/chlpt"/>
</dbReference>
<evidence type="ECO:0000256" key="2">
    <source>
        <dbReference type="ARBA" id="ARBA00022448"/>
    </source>
</evidence>
<dbReference type="RefSeq" id="WP_209701508.1">
    <property type="nucleotide sequence ID" value="NZ_JAGGLM010000004.1"/>
</dbReference>
<dbReference type="SUPFAM" id="SSF81573">
    <property type="entry name" value="F1F0 ATP synthase subunit B, membrane domain"/>
    <property type="match status" value="1"/>
</dbReference>
<gene>
    <name evidence="13" type="primary">atpF</name>
    <name evidence="15" type="ORF">J2Z42_001054</name>
</gene>
<keyword evidence="9 13" id="KW-0472">Membrane</keyword>
<keyword evidence="16" id="KW-1185">Reference proteome</keyword>
<proteinExistence type="inferred from homology"/>